<dbReference type="Pfam" id="PF02922">
    <property type="entry name" value="CBM_48"/>
    <property type="match status" value="1"/>
</dbReference>
<dbReference type="Gene3D" id="3.20.20.80">
    <property type="entry name" value="Glycosidases"/>
    <property type="match status" value="1"/>
</dbReference>
<dbReference type="InterPro" id="IPR006047">
    <property type="entry name" value="GH13_cat_dom"/>
</dbReference>
<dbReference type="InterPro" id="IPR049117">
    <property type="entry name" value="pulA_all-beta"/>
</dbReference>
<keyword evidence="3" id="KW-0326">Glycosidase</keyword>
<dbReference type="Pfam" id="PF17999">
    <property type="entry name" value="PulA_N1"/>
    <property type="match status" value="1"/>
</dbReference>
<evidence type="ECO:0000256" key="1">
    <source>
        <dbReference type="ARBA" id="ARBA00008061"/>
    </source>
</evidence>
<dbReference type="EMBL" id="JBHRZT010000020">
    <property type="protein sequence ID" value="MFC3883275.1"/>
    <property type="molecule type" value="Genomic_DNA"/>
</dbReference>
<evidence type="ECO:0000313" key="3">
    <source>
        <dbReference type="EMBL" id="MFC3883275.1"/>
    </source>
</evidence>
<name>A0ABV8B200_9BACI</name>
<dbReference type="Gene3D" id="2.60.40.1180">
    <property type="entry name" value="Golgi alpha-mannosidase II"/>
    <property type="match status" value="1"/>
</dbReference>
<keyword evidence="4" id="KW-1185">Reference proteome</keyword>
<gene>
    <name evidence="3" type="primary">pulA</name>
    <name evidence="3" type="ORF">ACFOU2_06965</name>
</gene>
<dbReference type="InterPro" id="IPR017853">
    <property type="entry name" value="GH"/>
</dbReference>
<dbReference type="InterPro" id="IPR004193">
    <property type="entry name" value="Glyco_hydro_13_N"/>
</dbReference>
<dbReference type="InterPro" id="IPR014756">
    <property type="entry name" value="Ig_E-set"/>
</dbReference>
<dbReference type="InterPro" id="IPR013780">
    <property type="entry name" value="Glyco_hydro_b"/>
</dbReference>
<dbReference type="SMART" id="SM00642">
    <property type="entry name" value="Aamy"/>
    <property type="match status" value="1"/>
</dbReference>
<comment type="caution">
    <text evidence="3">The sequence shown here is derived from an EMBL/GenBank/DDBJ whole genome shotgun (WGS) entry which is preliminary data.</text>
</comment>
<keyword evidence="3" id="KW-0378">Hydrolase</keyword>
<sequence length="717" mass="82691">MKQADCKFEAYLDRMDLITVLVPKAYHDGHVDSFCFCGNELHEPLVYDRKTELSNHVKYECPLTFYVQIGYEYKVIDEYGGRTNLQIGAVIRTDEFDSMFYYKGQDLGVTYSTEKSLFKVWAPTATRAKLKIVNPETKEEKVNDMTRESHGTWSCTVKGNLEKHFYSFIVCVNDVWREVNDPYAKAMTANSEYSVIIDLKKADVKKASRPPMHYETDAIIYEVHVRDFSIHPNSGIRQKGKYLGLTEKGTKGAYGQITGIDYVKELGITHVELLPVNDFAGVNELEPEKSYNWGYNPLYFQVPEGSYASNPHDPYIRMKELKQAIAIFHENGIRVIMDVVFNHVFIREQSAFEQLVPGYFFRHDEHGMPSNGTGVGNDFASERVMARKFIIDSILFWVKEYDVDGFRFDLMGILDIETMKEVRLQLDQLDPSILLLGEGWDLNTPLAHERKATIQNAVALPRIAHFNDRFRDCIKGSTFNLYDRGFALGHPHRKEEVKQCIAGSIALTKGKKGLFCQPNQTINYVESHDNHTLWDKLVKCNDFEEEAILRKRQKLATTMVLLSQGIPFLHSGQEFYRTKQGVENSYKSPDHINQLDWDRKYTFKEDVEYIKGIISIRKHHRAFRLPNAPLIRRHLSFLDTNDRLIVYQLLGVKEYGPWSAITVAFNDDIQNQTFCLKEAQRWKVAANDRYADPIGYDLINGKEINVSPVSALVLFQM</sequence>
<dbReference type="InterPro" id="IPR011840">
    <property type="entry name" value="PulA_typeI"/>
</dbReference>
<accession>A0ABV8B200</accession>
<feature type="domain" description="Glycosyl hydrolase family 13 catalytic" evidence="2">
    <location>
        <begin position="222"/>
        <end position="617"/>
    </location>
</feature>
<dbReference type="InterPro" id="IPR013783">
    <property type="entry name" value="Ig-like_fold"/>
</dbReference>
<dbReference type="Pfam" id="PF21653">
    <property type="entry name" value="pulA_all-beta"/>
    <property type="match status" value="1"/>
</dbReference>
<dbReference type="PANTHER" id="PTHR43002">
    <property type="entry name" value="GLYCOGEN DEBRANCHING ENZYME"/>
    <property type="match status" value="1"/>
</dbReference>
<dbReference type="Gene3D" id="2.60.40.10">
    <property type="entry name" value="Immunoglobulins"/>
    <property type="match status" value="1"/>
</dbReference>
<evidence type="ECO:0000313" key="4">
    <source>
        <dbReference type="Proteomes" id="UP001595752"/>
    </source>
</evidence>
<comment type="similarity">
    <text evidence="1">Belongs to the glycosyl hydrolase 13 family.</text>
</comment>
<dbReference type="NCBIfam" id="TIGR02104">
    <property type="entry name" value="pulA_typeI"/>
    <property type="match status" value="1"/>
</dbReference>
<reference evidence="4" key="1">
    <citation type="journal article" date="2019" name="Int. J. Syst. Evol. Microbiol.">
        <title>The Global Catalogue of Microorganisms (GCM) 10K type strain sequencing project: providing services to taxonomists for standard genome sequencing and annotation.</title>
        <authorList>
            <consortium name="The Broad Institute Genomics Platform"/>
            <consortium name="The Broad Institute Genome Sequencing Center for Infectious Disease"/>
            <person name="Wu L."/>
            <person name="Ma J."/>
        </authorList>
    </citation>
    <scope>NUCLEOTIDE SEQUENCE [LARGE SCALE GENOMIC DNA]</scope>
    <source>
        <strain evidence="4">CCUG 61889</strain>
    </source>
</reference>
<dbReference type="Proteomes" id="UP001595752">
    <property type="component" value="Unassembled WGS sequence"/>
</dbReference>
<dbReference type="CDD" id="cd02860">
    <property type="entry name" value="E_set_Pullulanase"/>
    <property type="match status" value="1"/>
</dbReference>
<evidence type="ECO:0000259" key="2">
    <source>
        <dbReference type="SMART" id="SM00642"/>
    </source>
</evidence>
<protein>
    <submittedName>
        <fullName evidence="3">Type I pullulanase</fullName>
        <ecNumber evidence="3">3.2.1.41</ecNumber>
    </submittedName>
</protein>
<dbReference type="InterPro" id="IPR040697">
    <property type="entry name" value="PulA_N1"/>
</dbReference>
<dbReference type="SUPFAM" id="SSF81296">
    <property type="entry name" value="E set domains"/>
    <property type="match status" value="1"/>
</dbReference>
<dbReference type="SUPFAM" id="SSF51445">
    <property type="entry name" value="(Trans)glycosidases"/>
    <property type="match status" value="1"/>
</dbReference>
<dbReference type="GO" id="GO:0051060">
    <property type="term" value="F:pullulanase activity"/>
    <property type="evidence" value="ECO:0007669"/>
    <property type="project" value="UniProtKB-EC"/>
</dbReference>
<dbReference type="EC" id="3.2.1.41" evidence="3"/>
<proteinExistence type="inferred from homology"/>
<organism evidence="3 4">
    <name type="scientific">Bacillus songklensis</name>
    <dbReference type="NCBI Taxonomy" id="1069116"/>
    <lineage>
        <taxon>Bacteria</taxon>
        <taxon>Bacillati</taxon>
        <taxon>Bacillota</taxon>
        <taxon>Bacilli</taxon>
        <taxon>Bacillales</taxon>
        <taxon>Bacillaceae</taxon>
        <taxon>Bacillus</taxon>
    </lineage>
</organism>
<dbReference type="Gene3D" id="2.60.40.2320">
    <property type="match status" value="1"/>
</dbReference>
<dbReference type="CDD" id="cd11341">
    <property type="entry name" value="AmyAc_Pullulanase_LD-like"/>
    <property type="match status" value="1"/>
</dbReference>